<accession>A0A1B8SRP6</accession>
<dbReference type="InterPro" id="IPR011767">
    <property type="entry name" value="GLR_AS"/>
</dbReference>
<dbReference type="GO" id="GO:0005829">
    <property type="term" value="C:cytosol"/>
    <property type="evidence" value="ECO:0007669"/>
    <property type="project" value="InterPro"/>
</dbReference>
<evidence type="ECO:0000259" key="1">
    <source>
        <dbReference type="PROSITE" id="PS50404"/>
    </source>
</evidence>
<dbReference type="PROSITE" id="PS50404">
    <property type="entry name" value="GST_NTER"/>
    <property type="match status" value="1"/>
</dbReference>
<dbReference type="CDD" id="cd03037">
    <property type="entry name" value="GST_N_GRX2"/>
    <property type="match status" value="1"/>
</dbReference>
<dbReference type="SUPFAM" id="SSF47616">
    <property type="entry name" value="GST C-terminal domain-like"/>
    <property type="match status" value="1"/>
</dbReference>
<reference evidence="2" key="2">
    <citation type="submission" date="2023-04" db="EMBL/GenBank/DDBJ databases">
        <authorList>
            <person name="Li W."/>
        </authorList>
    </citation>
    <scope>NUCLEOTIDE SEQUENCE</scope>
    <source>
        <strain evidence="2">QITACRE101</strain>
    </source>
</reference>
<dbReference type="Proteomes" id="UP001162044">
    <property type="component" value="Unassembled WGS sequence"/>
</dbReference>
<dbReference type="SUPFAM" id="SSF52833">
    <property type="entry name" value="Thioredoxin-like"/>
    <property type="match status" value="1"/>
</dbReference>
<dbReference type="NCBIfam" id="TIGR02182">
    <property type="entry name" value="GRXB"/>
    <property type="match status" value="1"/>
</dbReference>
<dbReference type="InterPro" id="IPR007494">
    <property type="entry name" value="Glutaredoxin2_C"/>
</dbReference>
<name>A0A1B8SRP6_PRORE</name>
<organism evidence="3 4">
    <name type="scientific">Providencia rettgeri</name>
    <dbReference type="NCBI Taxonomy" id="587"/>
    <lineage>
        <taxon>Bacteria</taxon>
        <taxon>Pseudomonadati</taxon>
        <taxon>Pseudomonadota</taxon>
        <taxon>Gammaproteobacteria</taxon>
        <taxon>Enterobacterales</taxon>
        <taxon>Morganellaceae</taxon>
        <taxon>Providencia</taxon>
    </lineage>
</organism>
<feature type="domain" description="GST N-terminal" evidence="1">
    <location>
        <begin position="1"/>
        <end position="77"/>
    </location>
</feature>
<dbReference type="InterPro" id="IPR011901">
    <property type="entry name" value="Grx2"/>
</dbReference>
<dbReference type="Gene3D" id="1.20.1050.10">
    <property type="match status" value="1"/>
</dbReference>
<proteinExistence type="predicted"/>
<dbReference type="NCBIfam" id="NF007702">
    <property type="entry name" value="PRK10387.1"/>
    <property type="match status" value="1"/>
</dbReference>
<dbReference type="Proteomes" id="UP000254208">
    <property type="component" value="Unassembled WGS sequence"/>
</dbReference>
<dbReference type="InterPro" id="IPR036282">
    <property type="entry name" value="Glutathione-S-Trfase_C_sf"/>
</dbReference>
<sequence>MKLYIYDHCPFCVRARMIFGLKKLAVEQIVLFDDDIETPTKMIGRKMLPILQKDDGSYLPESLDIVHYVDSINEPKYAKGSIAPEIETWSKTVSAVVYKLVTPRFTQTDFPEISTAEARAAYISRTSKSYGDLNELKKETHTLLVELEPQLSLLDAWLETRSEDIDINDFIIFPTLRSLSIVEHLSFSTNIRNYMERIAKSTNINLLFDKAK</sequence>
<reference evidence="2" key="3">
    <citation type="submission" date="2023-10" db="EMBL/GenBank/DDBJ databases">
        <title>Analysis of Resistance Genes of Carbapenem-resistant Providencia rettgeri.</title>
        <authorList>
            <person name="Liu M."/>
        </authorList>
    </citation>
    <scope>NUCLEOTIDE SEQUENCE</scope>
    <source>
        <strain evidence="2">QITACRE101</strain>
    </source>
</reference>
<evidence type="ECO:0000313" key="4">
    <source>
        <dbReference type="Proteomes" id="UP000254208"/>
    </source>
</evidence>
<reference evidence="3 4" key="1">
    <citation type="submission" date="2018-06" db="EMBL/GenBank/DDBJ databases">
        <authorList>
            <consortium name="Pathogen Informatics"/>
            <person name="Doyle S."/>
        </authorList>
    </citation>
    <scope>NUCLEOTIDE SEQUENCE [LARGE SCALE GENOMIC DNA]</scope>
    <source>
        <strain evidence="3 4">NCTC11801</strain>
    </source>
</reference>
<dbReference type="RefSeq" id="WP_004910754.1">
    <property type="nucleotide sequence ID" value="NZ_ABFCQP020000001.1"/>
</dbReference>
<dbReference type="GeneID" id="93673306"/>
<evidence type="ECO:0000313" key="2">
    <source>
        <dbReference type="EMBL" id="MDH2304304.1"/>
    </source>
</evidence>
<dbReference type="EMBL" id="UGTZ01000001">
    <property type="protein sequence ID" value="SUC31480.1"/>
    <property type="molecule type" value="Genomic_DNA"/>
</dbReference>
<gene>
    <name evidence="3" type="primary">grxB</name>
    <name evidence="3" type="ORF">NCTC11801_02431</name>
    <name evidence="2" type="ORF">QDQ51_02580</name>
</gene>
<dbReference type="EMBL" id="JARVQW010000001">
    <property type="protein sequence ID" value="MDH2304304.1"/>
    <property type="molecule type" value="Genomic_DNA"/>
</dbReference>
<dbReference type="Pfam" id="PF04399">
    <property type="entry name" value="Glutaredoxin2_C"/>
    <property type="match status" value="1"/>
</dbReference>
<dbReference type="Gene3D" id="3.40.30.10">
    <property type="entry name" value="Glutaredoxin"/>
    <property type="match status" value="1"/>
</dbReference>
<dbReference type="Pfam" id="PF13417">
    <property type="entry name" value="GST_N_3"/>
    <property type="match status" value="1"/>
</dbReference>
<dbReference type="AlphaFoldDB" id="A0A1B8SRP6"/>
<dbReference type="InterPro" id="IPR036249">
    <property type="entry name" value="Thioredoxin-like_sf"/>
</dbReference>
<dbReference type="PROSITE" id="PS00195">
    <property type="entry name" value="GLUTAREDOXIN_1"/>
    <property type="match status" value="1"/>
</dbReference>
<dbReference type="OMA" id="VEWPAKV"/>
<dbReference type="InterPro" id="IPR004045">
    <property type="entry name" value="Glutathione_S-Trfase_N"/>
</dbReference>
<protein>
    <submittedName>
        <fullName evidence="2 3">Glutaredoxin-2</fullName>
    </submittedName>
</protein>
<evidence type="ECO:0000313" key="3">
    <source>
        <dbReference type="EMBL" id="SUC31480.1"/>
    </source>
</evidence>